<dbReference type="InterPro" id="IPR010976">
    <property type="entry name" value="B-phosphoglucomutase_hydrolase"/>
</dbReference>
<dbReference type="Gene3D" id="3.40.50.1000">
    <property type="entry name" value="HAD superfamily/HAD-like"/>
    <property type="match status" value="1"/>
</dbReference>
<keyword evidence="4" id="KW-0460">Magnesium</keyword>
<proteinExistence type="inferred from homology"/>
<dbReference type="GO" id="GO:0008801">
    <property type="term" value="F:beta-phosphoglucomutase activity"/>
    <property type="evidence" value="ECO:0007669"/>
    <property type="project" value="UniProtKB-EC"/>
</dbReference>
<dbReference type="Gene3D" id="1.10.150.240">
    <property type="entry name" value="Putative phosphatase, domain 2"/>
    <property type="match status" value="1"/>
</dbReference>
<feature type="binding site" evidence="4">
    <location>
        <position position="764"/>
    </location>
    <ligand>
        <name>Mg(2+)</name>
        <dbReference type="ChEBI" id="CHEBI:18420"/>
    </ligand>
</feature>
<feature type="binding site" evidence="3">
    <location>
        <position position="896"/>
    </location>
    <ligand>
        <name>substrate</name>
    </ligand>
</feature>
<feature type="domain" description="Glycoside hydrolase family 65 N-terminal" evidence="8">
    <location>
        <begin position="16"/>
        <end position="249"/>
    </location>
</feature>
<dbReference type="PANTHER" id="PTHR11051">
    <property type="entry name" value="GLYCOSYL HYDROLASE-RELATED"/>
    <property type="match status" value="1"/>
</dbReference>
<evidence type="ECO:0000256" key="2">
    <source>
        <dbReference type="PIRSR" id="PIRSR610972-1"/>
    </source>
</evidence>
<feature type="active site" description="Nucleophile" evidence="2">
    <location>
        <position position="762"/>
    </location>
</feature>
<dbReference type="GO" id="GO:0004553">
    <property type="term" value="F:hydrolase activity, hydrolyzing O-glycosyl compounds"/>
    <property type="evidence" value="ECO:0007669"/>
    <property type="project" value="TreeGrafter"/>
</dbReference>
<dbReference type="InterPro" id="IPR008928">
    <property type="entry name" value="6-hairpin_glycosidase_sf"/>
</dbReference>
<dbReference type="Pfam" id="PF03633">
    <property type="entry name" value="Glyco_hydro_65C"/>
    <property type="match status" value="1"/>
</dbReference>
<feature type="active site" description="Proton donor/acceptor" evidence="2">
    <location>
        <position position="764"/>
    </location>
</feature>
<feature type="binding site" evidence="4">
    <location>
        <position position="920"/>
    </location>
    <ligand>
        <name>Mg(2+)</name>
        <dbReference type="ChEBI" id="CHEBI:18420"/>
    </ligand>
</feature>
<dbReference type="PANTHER" id="PTHR11051:SF8">
    <property type="entry name" value="PROTEIN-GLUCOSYLGALACTOSYLHYDROXYLYSINE GLUCOSIDASE"/>
    <property type="match status" value="1"/>
</dbReference>
<dbReference type="SUPFAM" id="SSF56784">
    <property type="entry name" value="HAD-like"/>
    <property type="match status" value="1"/>
</dbReference>
<dbReference type="Pfam" id="PF00702">
    <property type="entry name" value="Hydrolase"/>
    <property type="match status" value="1"/>
</dbReference>
<evidence type="ECO:0000256" key="5">
    <source>
        <dbReference type="PIRSR" id="PIRSR610972-4"/>
    </source>
</evidence>
<dbReference type="CDD" id="cd02598">
    <property type="entry name" value="HAD_BPGM"/>
    <property type="match status" value="1"/>
</dbReference>
<dbReference type="NCBIfam" id="TIGR01509">
    <property type="entry name" value="HAD-SF-IA-v3"/>
    <property type="match status" value="1"/>
</dbReference>
<feature type="binding site" evidence="3">
    <location>
        <position position="778"/>
    </location>
    <ligand>
        <name>substrate</name>
    </ligand>
</feature>
<dbReference type="InterPro" id="IPR005196">
    <property type="entry name" value="Glyco_hydro_65_N"/>
</dbReference>
<dbReference type="AlphaFoldDB" id="A0AA43GUN5"/>
<dbReference type="Gene3D" id="1.50.10.10">
    <property type="match status" value="1"/>
</dbReference>
<comment type="cofactor">
    <cofactor evidence="4">
        <name>Mg(2+)</name>
        <dbReference type="ChEBI" id="CHEBI:18420"/>
    </cofactor>
    <text evidence="4">Binds 2 magnesium ions per subunit.</text>
</comment>
<protein>
    <submittedName>
        <fullName evidence="9">Beta-phosphoglucomutase</fullName>
        <ecNumber evidence="9">5.4.2.6</ecNumber>
    </submittedName>
</protein>
<comment type="similarity">
    <text evidence="1">Belongs to the HAD-like hydrolase superfamily. CbbY/CbbZ/Gph/YieH family.</text>
</comment>
<feature type="binding site" evidence="3">
    <location>
        <begin position="797"/>
        <end position="802"/>
    </location>
    <ligand>
        <name>substrate</name>
    </ligand>
</feature>
<feature type="site" description="Important for catalytic activity and assists the phosphoryl transfer reaction to Asp8 by balancing charge and orienting the reacting groups" evidence="5">
    <location>
        <position position="865"/>
    </location>
</feature>
<feature type="domain" description="Glycoside hydrolase family 65 C-terminal" evidence="7">
    <location>
        <begin position="703"/>
        <end position="731"/>
    </location>
</feature>
<feature type="domain" description="Glycoside hydrolase family 65 central catalytic" evidence="6">
    <location>
        <begin position="301"/>
        <end position="684"/>
    </location>
</feature>
<dbReference type="GO" id="GO:0005975">
    <property type="term" value="P:carbohydrate metabolic process"/>
    <property type="evidence" value="ECO:0007669"/>
    <property type="project" value="InterPro"/>
</dbReference>
<dbReference type="InterPro" id="IPR023198">
    <property type="entry name" value="PGP-like_dom2"/>
</dbReference>
<dbReference type="InterPro" id="IPR011013">
    <property type="entry name" value="Gal_mutarotase_sf_dom"/>
</dbReference>
<dbReference type="InterPro" id="IPR005195">
    <property type="entry name" value="Glyco_hydro_65_M"/>
</dbReference>
<dbReference type="EC" id="5.4.2.6" evidence="9"/>
<dbReference type="NCBIfam" id="TIGR01990">
    <property type="entry name" value="bPGM"/>
    <property type="match status" value="1"/>
</dbReference>
<dbReference type="SUPFAM" id="SSF74650">
    <property type="entry name" value="Galactose mutarotase-like"/>
    <property type="match status" value="1"/>
</dbReference>
<dbReference type="GO" id="GO:0030246">
    <property type="term" value="F:carbohydrate binding"/>
    <property type="evidence" value="ECO:0007669"/>
    <property type="project" value="InterPro"/>
</dbReference>
<dbReference type="SFLD" id="SFLDG01129">
    <property type="entry name" value="C1.5:_HAD__Beta-PGM__Phosphata"/>
    <property type="match status" value="1"/>
</dbReference>
<dbReference type="InterPro" id="IPR037018">
    <property type="entry name" value="GH65_N"/>
</dbReference>
<dbReference type="InterPro" id="IPR036412">
    <property type="entry name" value="HAD-like_sf"/>
</dbReference>
<dbReference type="Pfam" id="PF03636">
    <property type="entry name" value="Glyco_hydro_65N"/>
    <property type="match status" value="1"/>
</dbReference>
<dbReference type="Proteomes" id="UP001159387">
    <property type="component" value="Unassembled WGS sequence"/>
</dbReference>
<feature type="binding site" evidence="4">
    <location>
        <position position="762"/>
    </location>
    <ligand>
        <name>Mg(2+)</name>
        <dbReference type="ChEBI" id="CHEBI:18420"/>
    </ligand>
</feature>
<organism evidence="9 10">
    <name type="scientific">Chrysosporum bergii ANA360D</name>
    <dbReference type="NCBI Taxonomy" id="617107"/>
    <lineage>
        <taxon>Bacteria</taxon>
        <taxon>Bacillati</taxon>
        <taxon>Cyanobacteriota</taxon>
        <taxon>Cyanophyceae</taxon>
        <taxon>Nostocales</taxon>
        <taxon>Nodulariaceae</taxon>
        <taxon>Chrysosporum</taxon>
    </lineage>
</organism>
<evidence type="ECO:0000313" key="10">
    <source>
        <dbReference type="Proteomes" id="UP001159387"/>
    </source>
</evidence>
<feature type="binding site" evidence="3">
    <location>
        <begin position="865"/>
        <end position="869"/>
    </location>
    <ligand>
        <name>substrate</name>
    </ligand>
</feature>
<evidence type="ECO:0000256" key="3">
    <source>
        <dbReference type="PIRSR" id="PIRSR610972-2"/>
    </source>
</evidence>
<dbReference type="InterPro" id="IPR012341">
    <property type="entry name" value="6hp_glycosidase-like_sf"/>
</dbReference>
<feature type="binding site" evidence="3">
    <location>
        <position position="805"/>
    </location>
    <ligand>
        <name>substrate</name>
    </ligand>
</feature>
<dbReference type="SFLD" id="SFLDS00003">
    <property type="entry name" value="Haloacid_Dehalogenase"/>
    <property type="match status" value="1"/>
</dbReference>
<feature type="binding site" evidence="4">
    <location>
        <position position="921"/>
    </location>
    <ligand>
        <name>Mg(2+)</name>
        <dbReference type="ChEBI" id="CHEBI:18420"/>
    </ligand>
</feature>
<dbReference type="RefSeq" id="WP_280655926.1">
    <property type="nucleotide sequence ID" value="NZ_JANQDH010000114.1"/>
</dbReference>
<dbReference type="NCBIfam" id="TIGR02009">
    <property type="entry name" value="PGMB-YQAB-SF"/>
    <property type="match status" value="1"/>
</dbReference>
<sequence length="973" mass="110402">MKNSHNHFIYTDWILIETEFDPEQLHARETVFTIGNGYLGTRGSFEEGYIRALPATFIHGVYDDVPVVYTELANCPDWLPLVLSINGDRFRWDQGEILLYDRQLDLRQGNLTRSVRWRSPSSKTIDIHFERFASLADQHVLGLRCQITPVDFDGMIEIQASINGYPETQGFNHWEAIDQGKTEPGIWLHSRTRGSHIDIGMAARLVISGTEAALTAHTAPGYPTLGATFFATTQQTVTVDKVVTVFTSRDTSQPVSAAQQKLAQLPNYTTLAQANAQAWDEVWQYSDIVISGDSKAAFAVRYNLFQLLIAAPRHDEKVSIPAKTLSGFGYRGHIFWDTEIFILPFFTFTQPTLARNLLSYRYHTLNGARRKASHYGYKGAMYAWESAVTGDEVTPRWSLPSDFYGEDIRIWCRDHEIHISSDISYAIWYYWQATGNDDWMEKYGAEIILDTAIFWASRVEFNSEQNRYEIRGVIGADEYHEFVHNNTFTNRIVQWHLEKALIVDDWLHKNFPQRARDLEDKLQLTPKIKNHWQDIAAKLWIPYDSSTGLIEQFEGFFQLKNINLNHYEPRTRSIQAILGIEETNKCQVLKQPDVLMLLYLMRESADFPYNQQSLQANWDYYAPRTDITYGSSLGPAIHAILAADLGKSAEAYERFMQAAMVDLEDIRGNTAEGIHGANAGGIWQAVIFGFAGIQLTESQPIANPHLPHNWTGLKFKLHWRGQWHEFDIRPQPVSREESNKGFVLFASSLSSLPLNIQGVIFDLDGVLTNTSEYHYQAWQKLADEEGMEFNRQANEALRGISRRSSLMLIIKNKKYSESQIQEMLERKNRYYVEMIANITPKDVLPGAISLLNELREQGIKIAIGSASKNAQMVVRRLGIADQVDAIADGYSVQQPKPAPDLFLYAAQQLGVLPSQCVVFEDAAAGVEAALAAGMWAVGLGPEERVSEAHVVLPSLAGVRWANLQEQLRETVQR</sequence>
<dbReference type="Gene3D" id="2.60.420.10">
    <property type="entry name" value="Maltose phosphorylase, domain 3"/>
    <property type="match status" value="1"/>
</dbReference>
<reference evidence="9 10" key="1">
    <citation type="journal article" date="2023" name="J. Phycol.">
        <title>Chrysosporum ovalisporum is synonymous with the true-branching cyanobacterium Umezakia natans (Nostocales/Aphanizomenonaceae).</title>
        <authorList>
            <person name="McGregor G.B."/>
            <person name="Sendall B.C."/>
            <person name="Niiyama Y."/>
            <person name="Tuji A."/>
            <person name="Willis A."/>
        </authorList>
    </citation>
    <scope>NUCLEOTIDE SEQUENCE [LARGE SCALE GENOMIC DNA]</scope>
    <source>
        <strain evidence="9 10">ANA360D</strain>
    </source>
</reference>
<dbReference type="EMBL" id="JANQDH010000114">
    <property type="protein sequence ID" value="MDH6061984.1"/>
    <property type="molecule type" value="Genomic_DNA"/>
</dbReference>
<accession>A0AA43GUN5</accession>
<evidence type="ECO:0000313" key="9">
    <source>
        <dbReference type="EMBL" id="MDH6061984.1"/>
    </source>
</evidence>
<keyword evidence="4" id="KW-0479">Metal-binding</keyword>
<dbReference type="SFLD" id="SFLDG01135">
    <property type="entry name" value="C1.5.6:_HAD__Beta-PGM__Phospha"/>
    <property type="match status" value="1"/>
</dbReference>
<evidence type="ECO:0000259" key="6">
    <source>
        <dbReference type="Pfam" id="PF03632"/>
    </source>
</evidence>
<dbReference type="InterPro" id="IPR010972">
    <property type="entry name" value="Beta-PGM"/>
</dbReference>
<dbReference type="Pfam" id="PF03632">
    <property type="entry name" value="Glyco_hydro_65m"/>
    <property type="match status" value="1"/>
</dbReference>
<feature type="site" description="Important for catalytic activity and assists the phosphoryl transfer reaction to Asp8 by balancing charge and orienting the reacting groups" evidence="5">
    <location>
        <position position="896"/>
    </location>
</feature>
<comment type="caution">
    <text evidence="9">The sequence shown here is derived from an EMBL/GenBank/DDBJ whole genome shotgun (WGS) entry which is preliminary data.</text>
</comment>
<dbReference type="InterPro" id="IPR006439">
    <property type="entry name" value="HAD-SF_hydro_IA"/>
</dbReference>
<dbReference type="InterPro" id="IPR023214">
    <property type="entry name" value="HAD_sf"/>
</dbReference>
<keyword evidence="10" id="KW-1185">Reference proteome</keyword>
<feature type="binding site" evidence="3">
    <location>
        <position position="827"/>
    </location>
    <ligand>
        <name>substrate</name>
    </ligand>
</feature>
<dbReference type="GO" id="GO:0016757">
    <property type="term" value="F:glycosyltransferase activity"/>
    <property type="evidence" value="ECO:0007669"/>
    <property type="project" value="UniProtKB-ARBA"/>
</dbReference>
<dbReference type="Gene3D" id="2.70.98.40">
    <property type="entry name" value="Glycoside hydrolase, family 65, N-terminal domain"/>
    <property type="match status" value="1"/>
</dbReference>
<dbReference type="InterPro" id="IPR005194">
    <property type="entry name" value="Glyco_hydro_65_C"/>
</dbReference>
<dbReference type="GO" id="GO:0000287">
    <property type="term" value="F:magnesium ion binding"/>
    <property type="evidence" value="ECO:0007669"/>
    <property type="project" value="InterPro"/>
</dbReference>
<gene>
    <name evidence="9" type="primary">pgmB</name>
    <name evidence="9" type="ORF">NWP17_16345</name>
</gene>
<dbReference type="SUPFAM" id="SSF48208">
    <property type="entry name" value="Six-hairpin glycosidases"/>
    <property type="match status" value="1"/>
</dbReference>
<evidence type="ECO:0000256" key="4">
    <source>
        <dbReference type="PIRSR" id="PIRSR610972-3"/>
    </source>
</evidence>
<evidence type="ECO:0000259" key="8">
    <source>
        <dbReference type="Pfam" id="PF03636"/>
    </source>
</evidence>
<keyword evidence="9" id="KW-0413">Isomerase</keyword>
<evidence type="ECO:0000259" key="7">
    <source>
        <dbReference type="Pfam" id="PF03633"/>
    </source>
</evidence>
<feature type="binding site" evidence="3">
    <location>
        <begin position="762"/>
        <end position="764"/>
    </location>
    <ligand>
        <name>substrate</name>
    </ligand>
</feature>
<evidence type="ECO:0000256" key="1">
    <source>
        <dbReference type="ARBA" id="ARBA00006171"/>
    </source>
</evidence>
<name>A0AA43GUN5_9CYAN</name>